<dbReference type="PANTHER" id="PTHR10846:SF8">
    <property type="entry name" value="INNER MEMBRANE PROTEIN YRBG"/>
    <property type="match status" value="1"/>
</dbReference>
<sequence length="340" mass="34994">MSIIELMLSLAAILGAAVLFTNAVEIMGDRLNMGHGAVGSLLAAVGTALPETMIPIVAILGAVIVGSGGAAAGEIGIGAILGAPFLLATLALFIVGLSAILYKNRRGSGSELVVNRQVTIPDMAFFLVCFTLATGAGVIQLPLVLKILLAILLLVAYALYVIQTLRRGGDATEGDPPDSLTLWPFRSAAPTWAVATQLVGTVVVMGFGAHFFVDAVGHISTAIGIPAGLIALVLAPLATELPEKFNSVIWLRNNKDTLALGNITGAMVFQSTIPVSVGILFTPWDLGFLGALSAVFALISGVVFIGFLLRKGPLRGFYLLGAGSLYAAFLIAATVVVIGS</sequence>
<dbReference type="GO" id="GO:0008273">
    <property type="term" value="F:calcium, potassium:sodium antiporter activity"/>
    <property type="evidence" value="ECO:0007669"/>
    <property type="project" value="TreeGrafter"/>
</dbReference>
<dbReference type="InterPro" id="IPR044880">
    <property type="entry name" value="NCX_ion-bd_dom_sf"/>
</dbReference>
<dbReference type="RefSeq" id="WP_166178114.1">
    <property type="nucleotide sequence ID" value="NZ_CP045119.1"/>
</dbReference>
<dbReference type="Gene3D" id="1.20.1420.30">
    <property type="entry name" value="NCX, central ion-binding region"/>
    <property type="match status" value="1"/>
</dbReference>
<dbReference type="PANTHER" id="PTHR10846">
    <property type="entry name" value="SODIUM/POTASSIUM/CALCIUM EXCHANGER"/>
    <property type="match status" value="1"/>
</dbReference>
<evidence type="ECO:0000256" key="3">
    <source>
        <dbReference type="ARBA" id="ARBA00022989"/>
    </source>
</evidence>
<protein>
    <submittedName>
        <fullName evidence="7">Sodium:calcium antiporter</fullName>
    </submittedName>
</protein>
<dbReference type="GO" id="GO:0006874">
    <property type="term" value="P:intracellular calcium ion homeostasis"/>
    <property type="evidence" value="ECO:0007669"/>
    <property type="project" value="TreeGrafter"/>
</dbReference>
<proteinExistence type="predicted"/>
<feature type="transmembrane region" description="Helical" evidence="5">
    <location>
        <begin position="259"/>
        <end position="281"/>
    </location>
</feature>
<evidence type="ECO:0000313" key="7">
    <source>
        <dbReference type="EMBL" id="QIN84183.1"/>
    </source>
</evidence>
<feature type="domain" description="Sodium/calcium exchanger membrane region" evidence="6">
    <location>
        <begin position="4"/>
        <end position="162"/>
    </location>
</feature>
<keyword evidence="2 5" id="KW-0812">Transmembrane</keyword>
<dbReference type="EMBL" id="CP045119">
    <property type="protein sequence ID" value="QIN84183.1"/>
    <property type="molecule type" value="Genomic_DNA"/>
</dbReference>
<accession>A0A6G8QCL2</accession>
<keyword evidence="8" id="KW-1185">Reference proteome</keyword>
<dbReference type="GO" id="GO:0005262">
    <property type="term" value="F:calcium channel activity"/>
    <property type="evidence" value="ECO:0007669"/>
    <property type="project" value="TreeGrafter"/>
</dbReference>
<feature type="transmembrane region" description="Helical" evidence="5">
    <location>
        <begin position="192"/>
        <end position="213"/>
    </location>
</feature>
<keyword evidence="4 5" id="KW-0472">Membrane</keyword>
<evidence type="ECO:0000256" key="1">
    <source>
        <dbReference type="ARBA" id="ARBA00004141"/>
    </source>
</evidence>
<evidence type="ECO:0000259" key="6">
    <source>
        <dbReference type="Pfam" id="PF01699"/>
    </source>
</evidence>
<gene>
    <name evidence="7" type="ORF">GBA63_17155</name>
</gene>
<evidence type="ECO:0000256" key="4">
    <source>
        <dbReference type="ARBA" id="ARBA00023136"/>
    </source>
</evidence>
<dbReference type="AlphaFoldDB" id="A0A6G8QCL2"/>
<feature type="transmembrane region" description="Helical" evidence="5">
    <location>
        <begin position="287"/>
        <end position="309"/>
    </location>
</feature>
<keyword evidence="3 5" id="KW-1133">Transmembrane helix</keyword>
<dbReference type="InterPro" id="IPR004837">
    <property type="entry name" value="NaCa_Exmemb"/>
</dbReference>
<reference evidence="7 8" key="1">
    <citation type="submission" date="2019-10" db="EMBL/GenBank/DDBJ databases">
        <title>Rubrobacter sp nov SCSIO 52090 isolated from a deep-sea sediment in the South China Sea.</title>
        <authorList>
            <person name="Chen R.W."/>
        </authorList>
    </citation>
    <scope>NUCLEOTIDE SEQUENCE [LARGE SCALE GENOMIC DNA]</scope>
    <source>
        <strain evidence="7 8">SCSIO 52909</strain>
    </source>
</reference>
<feature type="transmembrane region" description="Helical" evidence="5">
    <location>
        <begin position="147"/>
        <end position="165"/>
    </location>
</feature>
<feature type="transmembrane region" description="Helical" evidence="5">
    <location>
        <begin position="219"/>
        <end position="238"/>
    </location>
</feature>
<feature type="domain" description="Sodium/calcium exchanger membrane region" evidence="6">
    <location>
        <begin position="198"/>
        <end position="333"/>
    </location>
</feature>
<dbReference type="Proteomes" id="UP000501452">
    <property type="component" value="Chromosome"/>
</dbReference>
<evidence type="ECO:0000256" key="5">
    <source>
        <dbReference type="SAM" id="Phobius"/>
    </source>
</evidence>
<feature type="transmembrane region" description="Helical" evidence="5">
    <location>
        <begin position="316"/>
        <end position="338"/>
    </location>
</feature>
<dbReference type="InterPro" id="IPR004481">
    <property type="entry name" value="K/Na/Ca-exchanger"/>
</dbReference>
<dbReference type="KEGG" id="rub:GBA63_17155"/>
<evidence type="ECO:0000313" key="8">
    <source>
        <dbReference type="Proteomes" id="UP000501452"/>
    </source>
</evidence>
<feature type="transmembrane region" description="Helical" evidence="5">
    <location>
        <begin position="123"/>
        <end position="141"/>
    </location>
</feature>
<dbReference type="GO" id="GO:0005886">
    <property type="term" value="C:plasma membrane"/>
    <property type="evidence" value="ECO:0007669"/>
    <property type="project" value="TreeGrafter"/>
</dbReference>
<feature type="transmembrane region" description="Helical" evidence="5">
    <location>
        <begin position="33"/>
        <end position="49"/>
    </location>
</feature>
<organism evidence="7 8">
    <name type="scientific">Rubrobacter tropicus</name>
    <dbReference type="NCBI Taxonomy" id="2653851"/>
    <lineage>
        <taxon>Bacteria</taxon>
        <taxon>Bacillati</taxon>
        <taxon>Actinomycetota</taxon>
        <taxon>Rubrobacteria</taxon>
        <taxon>Rubrobacterales</taxon>
        <taxon>Rubrobacteraceae</taxon>
        <taxon>Rubrobacter</taxon>
    </lineage>
</organism>
<evidence type="ECO:0000256" key="2">
    <source>
        <dbReference type="ARBA" id="ARBA00022692"/>
    </source>
</evidence>
<dbReference type="Pfam" id="PF01699">
    <property type="entry name" value="Na_Ca_ex"/>
    <property type="match status" value="2"/>
</dbReference>
<comment type="subcellular location">
    <subcellularLocation>
        <location evidence="1">Membrane</location>
        <topology evidence="1">Multi-pass membrane protein</topology>
    </subcellularLocation>
</comment>
<feature type="transmembrane region" description="Helical" evidence="5">
    <location>
        <begin position="79"/>
        <end position="102"/>
    </location>
</feature>
<name>A0A6G8QCL2_9ACTN</name>